<comment type="catalytic activity">
    <reaction evidence="11">
        <text>ATP + H2O = ADP + phosphate + H(+)</text>
        <dbReference type="Rhea" id="RHEA:13065"/>
        <dbReference type="ChEBI" id="CHEBI:15377"/>
        <dbReference type="ChEBI" id="CHEBI:15378"/>
        <dbReference type="ChEBI" id="CHEBI:30616"/>
        <dbReference type="ChEBI" id="CHEBI:43474"/>
        <dbReference type="ChEBI" id="CHEBI:456216"/>
        <dbReference type="EC" id="5.6.2.4"/>
    </reaction>
</comment>
<evidence type="ECO:0000256" key="4">
    <source>
        <dbReference type="ARBA" id="ARBA00022806"/>
    </source>
</evidence>
<comment type="caution">
    <text evidence="14">The sequence shown here is derived from an EMBL/GenBank/DDBJ whole genome shotgun (WGS) entry which is preliminary data.</text>
</comment>
<comment type="catalytic activity">
    <reaction evidence="8">
        <text>Couples ATP hydrolysis with the unwinding of duplex DNA by translocating in the 3'-5' direction.</text>
        <dbReference type="EC" id="5.6.2.4"/>
    </reaction>
</comment>
<organism evidence="14 15">
    <name type="scientific">Acidovorax temperans</name>
    <dbReference type="NCBI Taxonomy" id="80878"/>
    <lineage>
        <taxon>Bacteria</taxon>
        <taxon>Pseudomonadati</taxon>
        <taxon>Pseudomonadota</taxon>
        <taxon>Betaproteobacteria</taxon>
        <taxon>Burkholderiales</taxon>
        <taxon>Comamonadaceae</taxon>
        <taxon>Acidovorax</taxon>
    </lineage>
</organism>
<evidence type="ECO:0000256" key="9">
    <source>
        <dbReference type="ARBA" id="ARBA00034808"/>
    </source>
</evidence>
<dbReference type="Gene3D" id="1.10.10.160">
    <property type="match status" value="1"/>
</dbReference>
<dbReference type="OrthoDB" id="9054620at2"/>
<dbReference type="InterPro" id="IPR014016">
    <property type="entry name" value="UvrD-like_ATP-bd"/>
</dbReference>
<dbReference type="RefSeq" id="WP_044394873.1">
    <property type="nucleotide sequence ID" value="NZ_JXYQ01000002.1"/>
</dbReference>
<evidence type="ECO:0000259" key="13">
    <source>
        <dbReference type="PROSITE" id="PS51198"/>
    </source>
</evidence>
<dbReference type="GO" id="GO:0016887">
    <property type="term" value="F:ATP hydrolysis activity"/>
    <property type="evidence" value="ECO:0007669"/>
    <property type="project" value="RHEA"/>
</dbReference>
<evidence type="ECO:0000256" key="8">
    <source>
        <dbReference type="ARBA" id="ARBA00034617"/>
    </source>
</evidence>
<keyword evidence="6" id="KW-0238">DNA-binding</keyword>
<keyword evidence="3 12" id="KW-0378">Hydrolase</keyword>
<feature type="domain" description="UvrD-like helicase ATP-binding" evidence="13">
    <location>
        <begin position="1"/>
        <end position="307"/>
    </location>
</feature>
<keyword evidence="4 12" id="KW-0347">Helicase</keyword>
<evidence type="ECO:0000256" key="12">
    <source>
        <dbReference type="PROSITE-ProRule" id="PRU00560"/>
    </source>
</evidence>
<name>A0A0D7KGT8_9BURK</name>
<dbReference type="GO" id="GO:0003677">
    <property type="term" value="F:DNA binding"/>
    <property type="evidence" value="ECO:0007669"/>
    <property type="project" value="UniProtKB-KW"/>
</dbReference>
<evidence type="ECO:0000313" key="14">
    <source>
        <dbReference type="EMBL" id="KJA12443.1"/>
    </source>
</evidence>
<proteinExistence type="inferred from homology"/>
<evidence type="ECO:0000256" key="10">
    <source>
        <dbReference type="ARBA" id="ARBA00034923"/>
    </source>
</evidence>
<evidence type="ECO:0000256" key="1">
    <source>
        <dbReference type="ARBA" id="ARBA00009922"/>
    </source>
</evidence>
<evidence type="ECO:0000256" key="11">
    <source>
        <dbReference type="ARBA" id="ARBA00048988"/>
    </source>
</evidence>
<gene>
    <name evidence="14" type="ORF">RP29_00855</name>
</gene>
<dbReference type="STRING" id="80878.RP29_00855"/>
<reference evidence="14 15" key="1">
    <citation type="submission" date="2014-12" db="EMBL/GenBank/DDBJ databases">
        <title>Isolation of bacteria from lake water.</title>
        <authorList>
            <person name="Sheng K.-Y."/>
            <person name="Chin P.-S."/>
            <person name="Chan K.-G."/>
            <person name="Tan G.S."/>
        </authorList>
    </citation>
    <scope>NUCLEOTIDE SEQUENCE [LARGE SCALE GENOMIC DNA]</scope>
    <source>
        <strain evidence="14 15">KY4</strain>
    </source>
</reference>
<dbReference type="PROSITE" id="PS51198">
    <property type="entry name" value="UVRD_HELICASE_ATP_BIND"/>
    <property type="match status" value="1"/>
</dbReference>
<dbReference type="PANTHER" id="PTHR11070">
    <property type="entry name" value="UVRD / RECB / PCRA DNA HELICASE FAMILY MEMBER"/>
    <property type="match status" value="1"/>
</dbReference>
<dbReference type="Gene3D" id="1.10.486.10">
    <property type="entry name" value="PCRA, domain 4"/>
    <property type="match status" value="1"/>
</dbReference>
<sequence>MALTVHQRRIVQTKLPYVEVVASPGSGKTTTLMQRLAHLVRCRVSVSEILVMSFSNEAVGEIGRRLVQHGTKHARKANAKLNADGAQPVMMTAHAFARSVVARAGGCGDVITPSVATALLKSALRRCLQDAHRKKLWYRLDTRQRRERTQLVRTLLKSSELLSMLLSAMQFAQAAQIPLGDVMIGTQFADDLKPFALIAPAVLSRYRLIKQAAGHIDFGDMLELAIRALGDGRATIPFTHVLVDEYQDCSAAQTQLLAALAHHGCELMVFGDPEQAIYGFGGNGYTPLREIVDGAKVMSLPQSHRLHADNAALAMAVANARTSKIVTQRQGTQPVLVRSLDLTDQTYSVVRDIEQLLGQGVDPSRIAVLARTRAFLKPVEQRLLATGMNSDQQGITRDLRHAQRVLRLVKFVEWHARRYDSIDPDEVAHVLRNVMFSDPQLSLESLARSLERAARSPSLEGRYRACGDVYLHVLGGVRANTEVHHDLNRWAPICRKHACAAEMLRAIKRPDKPVIQTLTIHAAKGCEWDHVFVVGVADGQLPLYLSKGTRMLAEERRLLYVAITRARESLRLYFAPVDHARSQQRFEKRSRFLRPPSVMRTVRVVASQPTRQTTS</sequence>
<keyword evidence="2 12" id="KW-0547">Nucleotide-binding</keyword>
<dbReference type="AlphaFoldDB" id="A0A0D7KGT8"/>
<evidence type="ECO:0000256" key="3">
    <source>
        <dbReference type="ARBA" id="ARBA00022801"/>
    </source>
</evidence>
<evidence type="ECO:0000256" key="7">
    <source>
        <dbReference type="ARBA" id="ARBA00023235"/>
    </source>
</evidence>
<keyword evidence="7" id="KW-0413">Isomerase</keyword>
<dbReference type="Proteomes" id="UP000032566">
    <property type="component" value="Unassembled WGS sequence"/>
</dbReference>
<dbReference type="GO" id="GO:0043138">
    <property type="term" value="F:3'-5' DNA helicase activity"/>
    <property type="evidence" value="ECO:0007669"/>
    <property type="project" value="UniProtKB-EC"/>
</dbReference>
<comment type="similarity">
    <text evidence="1">Belongs to the helicase family. UvrD subfamily.</text>
</comment>
<dbReference type="InterPro" id="IPR027417">
    <property type="entry name" value="P-loop_NTPase"/>
</dbReference>
<dbReference type="EC" id="5.6.2.4" evidence="9"/>
<evidence type="ECO:0000313" key="15">
    <source>
        <dbReference type="Proteomes" id="UP000032566"/>
    </source>
</evidence>
<evidence type="ECO:0000256" key="6">
    <source>
        <dbReference type="ARBA" id="ARBA00023125"/>
    </source>
</evidence>
<dbReference type="Pfam" id="PF00580">
    <property type="entry name" value="UvrD-helicase"/>
    <property type="match status" value="1"/>
</dbReference>
<dbReference type="Pfam" id="PF13361">
    <property type="entry name" value="UvrD_C"/>
    <property type="match status" value="1"/>
</dbReference>
<dbReference type="PANTHER" id="PTHR11070:SF2">
    <property type="entry name" value="ATP-DEPENDENT DNA HELICASE SRS2"/>
    <property type="match status" value="1"/>
</dbReference>
<dbReference type="GO" id="GO:0005524">
    <property type="term" value="F:ATP binding"/>
    <property type="evidence" value="ECO:0007669"/>
    <property type="project" value="UniProtKB-UniRule"/>
</dbReference>
<evidence type="ECO:0000256" key="2">
    <source>
        <dbReference type="ARBA" id="ARBA00022741"/>
    </source>
</evidence>
<dbReference type="PATRIC" id="fig|80878.5.peg.965"/>
<dbReference type="SUPFAM" id="SSF52540">
    <property type="entry name" value="P-loop containing nucleoside triphosphate hydrolases"/>
    <property type="match status" value="1"/>
</dbReference>
<feature type="binding site" evidence="12">
    <location>
        <begin position="22"/>
        <end position="29"/>
    </location>
    <ligand>
        <name>ATP</name>
        <dbReference type="ChEBI" id="CHEBI:30616"/>
    </ligand>
</feature>
<evidence type="ECO:0000256" key="5">
    <source>
        <dbReference type="ARBA" id="ARBA00022840"/>
    </source>
</evidence>
<dbReference type="InterPro" id="IPR000212">
    <property type="entry name" value="DNA_helicase_UvrD/REP"/>
</dbReference>
<keyword evidence="15" id="KW-1185">Reference proteome</keyword>
<dbReference type="GO" id="GO:0000725">
    <property type="term" value="P:recombinational repair"/>
    <property type="evidence" value="ECO:0007669"/>
    <property type="project" value="TreeGrafter"/>
</dbReference>
<dbReference type="EMBL" id="JXYQ01000002">
    <property type="protein sequence ID" value="KJA12443.1"/>
    <property type="molecule type" value="Genomic_DNA"/>
</dbReference>
<accession>A0A0D7KGT8</accession>
<protein>
    <recommendedName>
        <fullName evidence="9">DNA 3'-5' helicase</fullName>
        <ecNumber evidence="9">5.6.2.4</ecNumber>
    </recommendedName>
    <alternativeName>
        <fullName evidence="10">DNA 3'-5' helicase II</fullName>
    </alternativeName>
</protein>
<dbReference type="InterPro" id="IPR013986">
    <property type="entry name" value="DExx_box_DNA_helicase_dom_sf"/>
</dbReference>
<dbReference type="Gene3D" id="3.40.50.300">
    <property type="entry name" value="P-loop containing nucleotide triphosphate hydrolases"/>
    <property type="match status" value="3"/>
</dbReference>
<dbReference type="InterPro" id="IPR014017">
    <property type="entry name" value="DNA_helicase_UvrD-like_C"/>
</dbReference>
<keyword evidence="5 12" id="KW-0067">ATP-binding</keyword>